<keyword evidence="4" id="KW-1185">Reference proteome</keyword>
<dbReference type="PANTHER" id="PTHR35596:SF2">
    <property type="entry name" value="MICROBIAL-TYPE PARG CATALYTIC DOMAIN-CONTAINING PROTEIN"/>
    <property type="match status" value="1"/>
</dbReference>
<dbReference type="Pfam" id="PF10021">
    <property type="entry name" value="PARG_cat_microb"/>
    <property type="match status" value="1"/>
</dbReference>
<protein>
    <recommendedName>
        <fullName evidence="2">Microbial-type PARG catalytic domain-containing protein</fullName>
    </recommendedName>
</protein>
<gene>
    <name evidence="3" type="ORF">NKR23_g5408</name>
</gene>
<sequence length="345" mass="38186">MPSGSSRSSRPKPSEVAAETKKTYIPHIRKNYSDTWKLFSYLYEQPLQLPLEGRPANVAAPTFYVYAGDPVDFALNWSASRDVRVGFICSANDKRAGGDWETGSAGYEEKLCRRSTLSANLSMAGPGSLVKENYPIPIEGGIYSDTVVVFRGPHDRYESLQPDQWRDLPVISVPPERWPKLNQNGTKYSFAEERQLVRNKLRAALWICAYNHISNVVIGDFGLGNGYRNPPQEMAELWREVFLYDPELRGRIASAAFVFEDPAQSTTRLILEDLAKKSKGGSGSGKGKSKASSSSHSSSSSSAANLNGLSTPTDLAIFQHVFEPNEIQRYQSQTDPRLGLGNLVL</sequence>
<evidence type="ECO:0000259" key="2">
    <source>
        <dbReference type="Pfam" id="PF10021"/>
    </source>
</evidence>
<dbReference type="Gene3D" id="3.40.220.10">
    <property type="entry name" value="Leucine Aminopeptidase, subunit E, domain 1"/>
    <property type="match status" value="1"/>
</dbReference>
<accession>A0AA38RGT0</accession>
<evidence type="ECO:0000313" key="4">
    <source>
        <dbReference type="Proteomes" id="UP001174694"/>
    </source>
</evidence>
<dbReference type="InterPro" id="IPR019261">
    <property type="entry name" value="PARG_cat_microbial"/>
</dbReference>
<proteinExistence type="predicted"/>
<reference evidence="3" key="1">
    <citation type="submission" date="2022-07" db="EMBL/GenBank/DDBJ databases">
        <title>Fungi with potential for degradation of polypropylene.</title>
        <authorList>
            <person name="Gostincar C."/>
        </authorList>
    </citation>
    <scope>NUCLEOTIDE SEQUENCE</scope>
    <source>
        <strain evidence="3">EXF-13308</strain>
    </source>
</reference>
<organism evidence="3 4">
    <name type="scientific">Pleurostoma richardsiae</name>
    <dbReference type="NCBI Taxonomy" id="41990"/>
    <lineage>
        <taxon>Eukaryota</taxon>
        <taxon>Fungi</taxon>
        <taxon>Dikarya</taxon>
        <taxon>Ascomycota</taxon>
        <taxon>Pezizomycotina</taxon>
        <taxon>Sordariomycetes</taxon>
        <taxon>Sordariomycetidae</taxon>
        <taxon>Calosphaeriales</taxon>
        <taxon>Pleurostomataceae</taxon>
        <taxon>Pleurostoma</taxon>
    </lineage>
</organism>
<dbReference type="Proteomes" id="UP001174694">
    <property type="component" value="Unassembled WGS sequence"/>
</dbReference>
<dbReference type="EMBL" id="JANBVO010000014">
    <property type="protein sequence ID" value="KAJ9145487.1"/>
    <property type="molecule type" value="Genomic_DNA"/>
</dbReference>
<name>A0AA38RGT0_9PEZI</name>
<dbReference type="InterPro" id="IPR043472">
    <property type="entry name" value="Macro_dom-like"/>
</dbReference>
<feature type="domain" description="Microbial-type PARG catalytic" evidence="2">
    <location>
        <begin position="55"/>
        <end position="151"/>
    </location>
</feature>
<feature type="region of interest" description="Disordered" evidence="1">
    <location>
        <begin position="277"/>
        <end position="306"/>
    </location>
</feature>
<evidence type="ECO:0000256" key="1">
    <source>
        <dbReference type="SAM" id="MobiDB-lite"/>
    </source>
</evidence>
<feature type="compositionally biased region" description="Low complexity" evidence="1">
    <location>
        <begin position="290"/>
        <end position="304"/>
    </location>
</feature>
<dbReference type="PANTHER" id="PTHR35596">
    <property type="entry name" value="DUF2263 DOMAIN-CONTAINING PROTEIN"/>
    <property type="match status" value="1"/>
</dbReference>
<evidence type="ECO:0000313" key="3">
    <source>
        <dbReference type="EMBL" id="KAJ9145487.1"/>
    </source>
</evidence>
<comment type="caution">
    <text evidence="3">The sequence shown here is derived from an EMBL/GenBank/DDBJ whole genome shotgun (WGS) entry which is preliminary data.</text>
</comment>
<dbReference type="AlphaFoldDB" id="A0AA38RGT0"/>